<dbReference type="RefSeq" id="XP_031915933.1">
    <property type="nucleotide sequence ID" value="XM_032063308.1"/>
</dbReference>
<evidence type="ECO:0000313" key="3">
    <source>
        <dbReference type="Proteomes" id="UP000325672"/>
    </source>
</evidence>
<organism evidence="2 3">
    <name type="scientific">Aspergillus pseudotamarii</name>
    <dbReference type="NCBI Taxonomy" id="132259"/>
    <lineage>
        <taxon>Eukaryota</taxon>
        <taxon>Fungi</taxon>
        <taxon>Dikarya</taxon>
        <taxon>Ascomycota</taxon>
        <taxon>Pezizomycotina</taxon>
        <taxon>Eurotiomycetes</taxon>
        <taxon>Eurotiomycetidae</taxon>
        <taxon>Eurotiales</taxon>
        <taxon>Aspergillaceae</taxon>
        <taxon>Aspergillus</taxon>
        <taxon>Aspergillus subgen. Circumdati</taxon>
    </lineage>
</organism>
<dbReference type="EMBL" id="ML743564">
    <property type="protein sequence ID" value="KAE8139870.1"/>
    <property type="molecule type" value="Genomic_DNA"/>
</dbReference>
<proteinExistence type="predicted"/>
<dbReference type="AlphaFoldDB" id="A0A5N6T0U6"/>
<sequence>MDRVHTLWVEYSIGFEVCAREWRCFGYLKTLCDWKGLVGMFLEMLKSAWIVELLMLTTVSMNEITLLLTLAMSVRLM</sequence>
<gene>
    <name evidence="2" type="ORF">BDV38DRAFT_41273</name>
</gene>
<evidence type="ECO:0000313" key="2">
    <source>
        <dbReference type="EMBL" id="KAE8139870.1"/>
    </source>
</evidence>
<keyword evidence="3" id="KW-1185">Reference proteome</keyword>
<keyword evidence="1" id="KW-1133">Transmembrane helix</keyword>
<evidence type="ECO:0000256" key="1">
    <source>
        <dbReference type="SAM" id="Phobius"/>
    </source>
</evidence>
<protein>
    <submittedName>
        <fullName evidence="2">Uncharacterized protein</fullName>
    </submittedName>
</protein>
<keyword evidence="1" id="KW-0472">Membrane</keyword>
<keyword evidence="1" id="KW-0812">Transmembrane</keyword>
<name>A0A5N6T0U6_ASPPS</name>
<reference evidence="2 3" key="1">
    <citation type="submission" date="2019-04" db="EMBL/GenBank/DDBJ databases">
        <title>Friends and foes A comparative genomics study of 23 Aspergillus species from section Flavi.</title>
        <authorList>
            <consortium name="DOE Joint Genome Institute"/>
            <person name="Kjaerbolling I."/>
            <person name="Vesth T."/>
            <person name="Frisvad J.C."/>
            <person name="Nybo J.L."/>
            <person name="Theobald S."/>
            <person name="Kildgaard S."/>
            <person name="Isbrandt T."/>
            <person name="Kuo A."/>
            <person name="Sato A."/>
            <person name="Lyhne E.K."/>
            <person name="Kogle M.E."/>
            <person name="Wiebenga A."/>
            <person name="Kun R.S."/>
            <person name="Lubbers R.J."/>
            <person name="Makela M.R."/>
            <person name="Barry K."/>
            <person name="Chovatia M."/>
            <person name="Clum A."/>
            <person name="Daum C."/>
            <person name="Haridas S."/>
            <person name="He G."/>
            <person name="LaButti K."/>
            <person name="Lipzen A."/>
            <person name="Mondo S."/>
            <person name="Riley R."/>
            <person name="Salamov A."/>
            <person name="Simmons B.A."/>
            <person name="Magnuson J.K."/>
            <person name="Henrissat B."/>
            <person name="Mortensen U.H."/>
            <person name="Larsen T.O."/>
            <person name="Devries R.P."/>
            <person name="Grigoriev I.V."/>
            <person name="Machida M."/>
            <person name="Baker S.E."/>
            <person name="Andersen M.R."/>
        </authorList>
    </citation>
    <scope>NUCLEOTIDE SEQUENCE [LARGE SCALE GENOMIC DNA]</scope>
    <source>
        <strain evidence="2 3">CBS 117625</strain>
    </source>
</reference>
<feature type="transmembrane region" description="Helical" evidence="1">
    <location>
        <begin position="48"/>
        <end position="71"/>
    </location>
</feature>
<accession>A0A5N6T0U6</accession>
<dbReference type="Proteomes" id="UP000325672">
    <property type="component" value="Unassembled WGS sequence"/>
</dbReference>
<dbReference type="GeneID" id="43647518"/>